<keyword evidence="3 7" id="KW-0489">Methyltransferase</keyword>
<dbReference type="PIRSF" id="PIRSF036525">
    <property type="entry name" value="CobF"/>
    <property type="match status" value="1"/>
</dbReference>
<evidence type="ECO:0000256" key="2">
    <source>
        <dbReference type="ARBA" id="ARBA00022573"/>
    </source>
</evidence>
<dbReference type="Pfam" id="PF00590">
    <property type="entry name" value="TP_methylase"/>
    <property type="match status" value="1"/>
</dbReference>
<dbReference type="EMBL" id="RQJX01000005">
    <property type="protein sequence ID" value="RQN08758.1"/>
    <property type="molecule type" value="Genomic_DNA"/>
</dbReference>
<feature type="domain" description="Tetrapyrrole methylase" evidence="6">
    <location>
        <begin position="4"/>
        <end position="221"/>
    </location>
</feature>
<evidence type="ECO:0000313" key="7">
    <source>
        <dbReference type="EMBL" id="RQN08758.1"/>
    </source>
</evidence>
<accession>A0A3N6X518</accession>
<gene>
    <name evidence="7" type="ORF">EHW97_05780</name>
</gene>
<reference evidence="7 8" key="1">
    <citation type="submission" date="2018-11" db="EMBL/GenBank/DDBJ databases">
        <authorList>
            <person name="Li F."/>
        </authorList>
    </citation>
    <scope>NUCLEOTIDE SEQUENCE [LARGE SCALE GENOMIC DNA]</scope>
    <source>
        <strain evidence="7 8">YS17T</strain>
    </source>
</reference>
<evidence type="ECO:0000256" key="1">
    <source>
        <dbReference type="ARBA" id="ARBA00004953"/>
    </source>
</evidence>
<dbReference type="Proteomes" id="UP000275225">
    <property type="component" value="Unassembled WGS sequence"/>
</dbReference>
<keyword evidence="8" id="KW-1185">Reference proteome</keyword>
<keyword evidence="5" id="KW-0949">S-adenosyl-L-methionine</keyword>
<dbReference type="AlphaFoldDB" id="A0A3N6X518"/>
<dbReference type="GO" id="GO:0032259">
    <property type="term" value="P:methylation"/>
    <property type="evidence" value="ECO:0007669"/>
    <property type="project" value="UniProtKB-KW"/>
</dbReference>
<keyword evidence="2" id="KW-0169">Cobalamin biosynthesis</keyword>
<comment type="caution">
    <text evidence="7">The sequence shown here is derived from an EMBL/GenBank/DDBJ whole genome shotgun (WGS) entry which is preliminary data.</text>
</comment>
<dbReference type="InterPro" id="IPR014776">
    <property type="entry name" value="4pyrrole_Mease_sub2"/>
</dbReference>
<organism evidence="7 8">
    <name type="scientific">Aeromicrobium camelliae</name>
    <dbReference type="NCBI Taxonomy" id="1538144"/>
    <lineage>
        <taxon>Bacteria</taxon>
        <taxon>Bacillati</taxon>
        <taxon>Actinomycetota</taxon>
        <taxon>Actinomycetes</taxon>
        <taxon>Propionibacteriales</taxon>
        <taxon>Nocardioidaceae</taxon>
        <taxon>Aeromicrobium</taxon>
    </lineage>
</organism>
<dbReference type="Gene3D" id="3.30.950.10">
    <property type="entry name" value="Methyltransferase, Cobalt-precorrin-4 Transmethylase, Domain 2"/>
    <property type="match status" value="1"/>
</dbReference>
<evidence type="ECO:0000256" key="5">
    <source>
        <dbReference type="ARBA" id="ARBA00022691"/>
    </source>
</evidence>
<dbReference type="GO" id="GO:0009236">
    <property type="term" value="P:cobalamin biosynthetic process"/>
    <property type="evidence" value="ECO:0007669"/>
    <property type="project" value="UniProtKB-KW"/>
</dbReference>
<dbReference type="GO" id="GO:0043819">
    <property type="term" value="F:precorrin-6A synthase (deacetylating) activity"/>
    <property type="evidence" value="ECO:0007669"/>
    <property type="project" value="UniProtKB-EC"/>
</dbReference>
<dbReference type="NCBIfam" id="TIGR02434">
    <property type="entry name" value="CobF"/>
    <property type="match status" value="1"/>
</dbReference>
<keyword evidence="4 7" id="KW-0808">Transferase</keyword>
<protein>
    <submittedName>
        <fullName evidence="7">Precorrin-6A synthase (Deacetylating)</fullName>
        <ecNumber evidence="7">2.1.1.152</ecNumber>
    </submittedName>
</protein>
<dbReference type="InterPro" id="IPR035996">
    <property type="entry name" value="4pyrrol_Methylase_sf"/>
</dbReference>
<dbReference type="RefSeq" id="WP_124236214.1">
    <property type="nucleotide sequence ID" value="NZ_JBHUFI010000003.1"/>
</dbReference>
<proteinExistence type="predicted"/>
<dbReference type="InterPro" id="IPR012797">
    <property type="entry name" value="CobF"/>
</dbReference>
<evidence type="ECO:0000313" key="8">
    <source>
        <dbReference type="Proteomes" id="UP000275225"/>
    </source>
</evidence>
<dbReference type="SUPFAM" id="SSF53790">
    <property type="entry name" value="Tetrapyrrole methylase"/>
    <property type="match status" value="1"/>
</dbReference>
<dbReference type="Gene3D" id="3.40.1010.10">
    <property type="entry name" value="Cobalt-precorrin-4 Transmethylase, Domain 1"/>
    <property type="match status" value="1"/>
</dbReference>
<dbReference type="PANTHER" id="PTHR43467:SF1">
    <property type="entry name" value="PRECORRIN-6A SYNTHASE [DEACETYLATING]"/>
    <property type="match status" value="1"/>
</dbReference>
<dbReference type="InterPro" id="IPR000878">
    <property type="entry name" value="4pyrrol_Mease"/>
</dbReference>
<evidence type="ECO:0000256" key="4">
    <source>
        <dbReference type="ARBA" id="ARBA00022679"/>
    </source>
</evidence>
<name>A0A3N6X518_9ACTN</name>
<dbReference type="PANTHER" id="PTHR43467">
    <property type="entry name" value="COBALT-PRECORRIN-2 C(20)-METHYLTRANSFERASE"/>
    <property type="match status" value="1"/>
</dbReference>
<sequence length="249" mass="26644">MRVRVIGIGPGGLDQLTVEAVQALRSVDAYLVIEKREDDPLVAAREAIVARHVPEPPPTIVVRDPERDRSARVAGDAEAYRKAVADWHSARAERYAAALDEAPGDVGILVWGDPAFYDSTLRILDTVAASRPLEVDVIPGVSSLQLLAARHAIVLHEVGQPLHLTTGRNLPDAVAAGERNVAAMLLSSIEPFAALGDWTIWWGANLGTADEALAHGTVAEVLPEIRAAREHVKAAAGWIMDLALLRSPA</sequence>
<dbReference type="OrthoDB" id="9787471at2"/>
<dbReference type="CDD" id="cd11643">
    <property type="entry name" value="Precorrin-6A-synthase"/>
    <property type="match status" value="1"/>
</dbReference>
<evidence type="ECO:0000256" key="3">
    <source>
        <dbReference type="ARBA" id="ARBA00022603"/>
    </source>
</evidence>
<comment type="pathway">
    <text evidence="1">Cofactor biosynthesis; adenosylcobalamin biosynthesis.</text>
</comment>
<dbReference type="EC" id="2.1.1.152" evidence="7"/>
<evidence type="ECO:0000259" key="6">
    <source>
        <dbReference type="Pfam" id="PF00590"/>
    </source>
</evidence>
<dbReference type="InterPro" id="IPR014777">
    <property type="entry name" value="4pyrrole_Mease_sub1"/>
</dbReference>